<proteinExistence type="predicted"/>
<name>A0AAE7BY12_9GAMM</name>
<accession>A0AAE7BY12</accession>
<dbReference type="EMBL" id="CP044463">
    <property type="protein sequence ID" value="QIC68667.1"/>
    <property type="molecule type" value="Genomic_DNA"/>
</dbReference>
<evidence type="ECO:0008006" key="3">
    <source>
        <dbReference type="Google" id="ProtNLM"/>
    </source>
</evidence>
<dbReference type="InterPro" id="IPR004027">
    <property type="entry name" value="SEC_C_motif"/>
</dbReference>
<dbReference type="SUPFAM" id="SSF103642">
    <property type="entry name" value="Sec-C motif"/>
    <property type="match status" value="1"/>
</dbReference>
<reference evidence="1 2" key="1">
    <citation type="submission" date="2019-09" db="EMBL/GenBank/DDBJ databases">
        <title>Non-baumannii Acinetobacter spp. carrying blaNDM-1 isolated in China.</title>
        <authorList>
            <person name="Cui C."/>
            <person name="Chen C."/>
            <person name="Sun J."/>
            <person name="Liu Y."/>
        </authorList>
    </citation>
    <scope>NUCLEOTIDE SEQUENCE [LARGE SCALE GENOMIC DNA]</scope>
    <source>
        <strain evidence="1 2">HZE23-1</strain>
    </source>
</reference>
<dbReference type="Pfam" id="PF02810">
    <property type="entry name" value="SEC-C"/>
    <property type="match status" value="1"/>
</dbReference>
<dbReference type="Proteomes" id="UP000503505">
    <property type="component" value="Chromosome"/>
</dbReference>
<evidence type="ECO:0000313" key="1">
    <source>
        <dbReference type="EMBL" id="QIC68667.1"/>
    </source>
</evidence>
<dbReference type="Gene3D" id="3.10.450.50">
    <property type="match status" value="1"/>
</dbReference>
<gene>
    <name evidence="1" type="ORF">FSC10_11055</name>
</gene>
<organism evidence="1 2">
    <name type="scientific">Acinetobacter schindleri</name>
    <dbReference type="NCBI Taxonomy" id="108981"/>
    <lineage>
        <taxon>Bacteria</taxon>
        <taxon>Pseudomonadati</taxon>
        <taxon>Pseudomonadota</taxon>
        <taxon>Gammaproteobacteria</taxon>
        <taxon>Moraxellales</taxon>
        <taxon>Moraxellaceae</taxon>
        <taxon>Acinetobacter</taxon>
    </lineage>
</organism>
<sequence>MNCDKKYCSIASKNRGDFTENIAEYHLSRVFDKSYVYKNINIYDGKEKISEIDVLVVFSNYAIILQAKSKKLTLLSKQGNEISLQRDFKLAIQDSYDQALICSKAITSTDYKLIDSCGNEIYINRDIKEIFPICVVAEHYPSLSVQAHQFIHYETNEKIHEPLITDIFFFDVLTELLNNPLYLLSYLDRRGSYFKKLMVQQELSALGFHLSQNLYFNENYNFMHIDESFTHSIDVAMAVRRQGISGLDTPGGILTRLKRTQIYKIIENILESNSYYAIKLGFYLLKLSETSVKQIDELVILNVKNSYNTGKEHDLTFKLDEKSQIGITIHINNMNLHQAKEKLFAHSSLRKYKEKSNLWFGMIIQPNDRKEAVITELLILKDDWEYDALLEDGKKILSDKYNYDLNKKVKISTKIGRNEQCPCGSGNKYKKCCLI</sequence>
<evidence type="ECO:0000313" key="2">
    <source>
        <dbReference type="Proteomes" id="UP000503505"/>
    </source>
</evidence>
<dbReference type="PANTHER" id="PTHR33747:SF1">
    <property type="entry name" value="ADENYLATE CYCLASE-ASSOCIATED CAP C-TERMINAL DOMAIN-CONTAINING PROTEIN"/>
    <property type="match status" value="1"/>
</dbReference>
<protein>
    <recommendedName>
        <fullName evidence="3">SEC-C motif-containing protein</fullName>
    </recommendedName>
</protein>
<dbReference type="RefSeq" id="WP_163172743.1">
    <property type="nucleotide sequence ID" value="NZ_CP044463.1"/>
</dbReference>
<dbReference type="AlphaFoldDB" id="A0AAE7BY12"/>
<dbReference type="PANTHER" id="PTHR33747">
    <property type="entry name" value="UPF0225 PROTEIN SCO1677"/>
    <property type="match status" value="1"/>
</dbReference>